<proteinExistence type="predicted"/>
<keyword evidence="3" id="KW-1185">Reference proteome</keyword>
<dbReference type="PROSITE" id="PS51819">
    <property type="entry name" value="VOC"/>
    <property type="match status" value="1"/>
</dbReference>
<accession>A0ABM7VEE3</accession>
<protein>
    <recommendedName>
        <fullName evidence="1">VOC domain-containing protein</fullName>
    </recommendedName>
</protein>
<dbReference type="InterPro" id="IPR029068">
    <property type="entry name" value="Glyas_Bleomycin-R_OHBP_Dase"/>
</dbReference>
<sequence>MNSQTTKLHTIRIHATELKPMHDFYSSLGFQCSLETNALNLSAGFTNLSFQKHPKSAIYHFAFLIPLGRVSAAMDFLKTKGIPVLGIGQTEIVEFTDGRAVYFNDPNNNIVEFIERPILKTTKTSDFSIDEVHCINEIGCPTASPMETAALFKSSGGIKPMPEAFMTENFCWLGDMLGAFIVSKIGRNWLPTEQKATGNAGMVTYSSEGEMYECMLGGGEPVIKKASS</sequence>
<dbReference type="InterPro" id="IPR037523">
    <property type="entry name" value="VOC_core"/>
</dbReference>
<dbReference type="RefSeq" id="WP_338396727.1">
    <property type="nucleotide sequence ID" value="NZ_AP025292.1"/>
</dbReference>
<name>A0ABM7VEE3_9BACT</name>
<gene>
    <name evidence="2" type="ORF">PEPS_16000</name>
</gene>
<evidence type="ECO:0000313" key="2">
    <source>
        <dbReference type="EMBL" id="BDC99319.1"/>
    </source>
</evidence>
<feature type="domain" description="VOC" evidence="1">
    <location>
        <begin position="7"/>
        <end position="116"/>
    </location>
</feature>
<evidence type="ECO:0000313" key="3">
    <source>
        <dbReference type="Proteomes" id="UP001354989"/>
    </source>
</evidence>
<dbReference type="Proteomes" id="UP001354989">
    <property type="component" value="Chromosome"/>
</dbReference>
<evidence type="ECO:0000259" key="1">
    <source>
        <dbReference type="PROSITE" id="PS51819"/>
    </source>
</evidence>
<dbReference type="Gene3D" id="3.10.180.10">
    <property type="entry name" value="2,3-Dihydroxybiphenyl 1,2-Dioxygenase, domain 1"/>
    <property type="match status" value="1"/>
</dbReference>
<dbReference type="SUPFAM" id="SSF54593">
    <property type="entry name" value="Glyoxalase/Bleomycin resistance protein/Dihydroxybiphenyl dioxygenase"/>
    <property type="match status" value="1"/>
</dbReference>
<reference evidence="2 3" key="1">
    <citation type="submission" date="2021-12" db="EMBL/GenBank/DDBJ databases">
        <title>Genome sequencing of bacteria with rrn-lacking chromosome and rrn-plasmid.</title>
        <authorList>
            <person name="Anda M."/>
            <person name="Iwasaki W."/>
        </authorList>
    </citation>
    <scope>NUCLEOTIDE SEQUENCE [LARGE SCALE GENOMIC DNA]</scope>
    <source>
        <strain evidence="2 3">NBRC 101262</strain>
    </source>
</reference>
<dbReference type="EMBL" id="AP025292">
    <property type="protein sequence ID" value="BDC99319.1"/>
    <property type="molecule type" value="Genomic_DNA"/>
</dbReference>
<organism evidence="2 3">
    <name type="scientific">Persicobacter psychrovividus</name>
    <dbReference type="NCBI Taxonomy" id="387638"/>
    <lineage>
        <taxon>Bacteria</taxon>
        <taxon>Pseudomonadati</taxon>
        <taxon>Bacteroidota</taxon>
        <taxon>Cytophagia</taxon>
        <taxon>Cytophagales</taxon>
        <taxon>Persicobacteraceae</taxon>
        <taxon>Persicobacter</taxon>
    </lineage>
</organism>